<keyword evidence="2" id="KW-1185">Reference proteome</keyword>
<protein>
    <submittedName>
        <fullName evidence="1">Bifunctional protein GlmU</fullName>
    </submittedName>
</protein>
<dbReference type="AlphaFoldDB" id="A0A0P7GKR0"/>
<organism evidence="1 2">
    <name type="scientific">Halolamina pelagica</name>
    <dbReference type="NCBI Taxonomy" id="699431"/>
    <lineage>
        <taxon>Archaea</taxon>
        <taxon>Methanobacteriati</taxon>
        <taxon>Methanobacteriota</taxon>
        <taxon>Stenosarchaea group</taxon>
        <taxon>Halobacteria</taxon>
        <taxon>Halobacteriales</taxon>
        <taxon>Haloferacaceae</taxon>
    </lineage>
</organism>
<gene>
    <name evidence="1" type="primary">glmU_7</name>
    <name evidence="1" type="ORF">SY89_03393</name>
</gene>
<accession>A0A0P7GKR0</accession>
<evidence type="ECO:0000313" key="2">
    <source>
        <dbReference type="Proteomes" id="UP000050535"/>
    </source>
</evidence>
<dbReference type="InterPro" id="IPR011004">
    <property type="entry name" value="Trimer_LpxA-like_sf"/>
</dbReference>
<dbReference type="Gene3D" id="2.160.10.10">
    <property type="entry name" value="Hexapeptide repeat proteins"/>
    <property type="match status" value="1"/>
</dbReference>
<name>A0A0P7GKR0_9EURY</name>
<proteinExistence type="predicted"/>
<dbReference type="EMBL" id="LGUC01000002">
    <property type="protein sequence ID" value="KPN29159.1"/>
    <property type="molecule type" value="Genomic_DNA"/>
</dbReference>
<dbReference type="Proteomes" id="UP000050535">
    <property type="component" value="Unassembled WGS sequence"/>
</dbReference>
<dbReference type="STRING" id="699431.SY89_03393"/>
<comment type="caution">
    <text evidence="1">The sequence shown here is derived from an EMBL/GenBank/DDBJ whole genome shotgun (WGS) entry which is preliminary data.</text>
</comment>
<evidence type="ECO:0000313" key="1">
    <source>
        <dbReference type="EMBL" id="KPN29159.1"/>
    </source>
</evidence>
<reference evidence="2" key="1">
    <citation type="submission" date="2013-11" db="EMBL/GenBank/DDBJ databases">
        <authorList>
            <person name="Hoang H.T."/>
            <person name="Killian M.L."/>
            <person name="Madson D.M."/>
            <person name="Arruda P.H.E."/>
            <person name="Sun D."/>
            <person name="Schwartz K.J."/>
            <person name="Yoon K."/>
        </authorList>
    </citation>
    <scope>NUCLEOTIDE SEQUENCE [LARGE SCALE GENOMIC DNA]</scope>
    <source>
        <strain evidence="2">CDK2</strain>
    </source>
</reference>
<sequence length="73" mass="7638">MNFGAGTVVANLRHDGAPVDLTVADERRTTGRRKFGAVVGHGTKTGIDTSINAGVTLAPDSRTTVSESVTRDR</sequence>
<dbReference type="PATRIC" id="fig|699431.3.peg.3482"/>
<dbReference type="SUPFAM" id="SSF51161">
    <property type="entry name" value="Trimeric LpxA-like enzymes"/>
    <property type="match status" value="1"/>
</dbReference>